<dbReference type="InterPro" id="IPR001810">
    <property type="entry name" value="F-box_dom"/>
</dbReference>
<evidence type="ECO:0000313" key="2">
    <source>
        <dbReference type="EMBL" id="KAL2786141.1"/>
    </source>
</evidence>
<dbReference type="PROSITE" id="PS50181">
    <property type="entry name" value="FBOX"/>
    <property type="match status" value="1"/>
</dbReference>
<reference evidence="2 3" key="1">
    <citation type="submission" date="2024-07" db="EMBL/GenBank/DDBJ databases">
        <title>Section-level genome sequencing and comparative genomics of Aspergillus sections Usti and Cavernicolus.</title>
        <authorList>
            <consortium name="Lawrence Berkeley National Laboratory"/>
            <person name="Nybo J.L."/>
            <person name="Vesth T.C."/>
            <person name="Theobald S."/>
            <person name="Frisvad J.C."/>
            <person name="Larsen T.O."/>
            <person name="Kjaerboelling I."/>
            <person name="Rothschild-Mancinelli K."/>
            <person name="Lyhne E.K."/>
            <person name="Kogle M.E."/>
            <person name="Barry K."/>
            <person name="Clum A."/>
            <person name="Na H."/>
            <person name="Ledsgaard L."/>
            <person name="Lin J."/>
            <person name="Lipzen A."/>
            <person name="Kuo A."/>
            <person name="Riley R."/>
            <person name="Mondo S."/>
            <person name="Labutti K."/>
            <person name="Haridas S."/>
            <person name="Pangalinan J."/>
            <person name="Salamov A.A."/>
            <person name="Simmons B.A."/>
            <person name="Magnuson J.K."/>
            <person name="Chen J."/>
            <person name="Drula E."/>
            <person name="Henrissat B."/>
            <person name="Wiebenga A."/>
            <person name="Lubbers R.J."/>
            <person name="Gomes A.C."/>
            <person name="Makela M.R."/>
            <person name="Stajich J."/>
            <person name="Grigoriev I.V."/>
            <person name="Mortensen U.H."/>
            <person name="De Vries R.P."/>
            <person name="Baker S.E."/>
            <person name="Andersen M.R."/>
        </authorList>
    </citation>
    <scope>NUCLEOTIDE SEQUENCE [LARGE SCALE GENOMIC DNA]</scope>
    <source>
        <strain evidence="2 3">CBS 209.92</strain>
    </source>
</reference>
<dbReference type="InterPro" id="IPR056021">
    <property type="entry name" value="DUF7600"/>
</dbReference>
<accession>A0ABR4FS94</accession>
<dbReference type="EMBL" id="JBFTWV010000125">
    <property type="protein sequence ID" value="KAL2786141.1"/>
    <property type="molecule type" value="Genomic_DNA"/>
</dbReference>
<name>A0ABR4FS94_9EURO</name>
<dbReference type="Pfam" id="PF24539">
    <property type="entry name" value="DUF7600"/>
    <property type="match status" value="1"/>
</dbReference>
<keyword evidence="3" id="KW-1185">Reference proteome</keyword>
<organism evidence="2 3">
    <name type="scientific">Aspergillus keveii</name>
    <dbReference type="NCBI Taxonomy" id="714993"/>
    <lineage>
        <taxon>Eukaryota</taxon>
        <taxon>Fungi</taxon>
        <taxon>Dikarya</taxon>
        <taxon>Ascomycota</taxon>
        <taxon>Pezizomycotina</taxon>
        <taxon>Eurotiomycetes</taxon>
        <taxon>Eurotiomycetidae</taxon>
        <taxon>Eurotiales</taxon>
        <taxon>Aspergillaceae</taxon>
        <taxon>Aspergillus</taxon>
        <taxon>Aspergillus subgen. Nidulantes</taxon>
    </lineage>
</organism>
<sequence>MPRYCVICGVLIGRCSNPPGTVPWNVVWYQELRVVQVQKSPEDSSGSWLAGRPAMLSGVGFVDSIDQIVAPLDHQHYFTNNDANLVNFIPFHDPASDSWCFAFHASCWDILLERVPEGRSDLAKFATIFFQTLFCTTWGRYKYPRPGHDFGGAAQFQKAVGNIVQNMTEQGFEHFLVQPSNFRDLSEIFSSLPQAARCCPERSAKRMSWKPLSGYNMLSALPIEVLFLILSLLPSADIQQLRLASRHVALITGPESLPQSFWRSRFSADFEMGFAAPNKVVGNQNWRDAYFTLKHVLGDPSNSISARARNRRRIWKLAGINSALLAQSTIGIRLRGDLCTESTRLPHRGEASADDVLRGSMTSSQISEGCDDLLRSGSWRVHDRVIMLPLDECTIQQIRVSTVLFNSQQFVSGLQFQLVDIFTRAVTELSLGYISPTAGHLINIPRSTRISGLELAVCSRGVTAIRIIGEGADYCGSQPQWVGDIESANADVAVGMLRFSAGEERKIRLVASLDAFKIIALGVAETSFSDLAIPKGYISQPLWTSSYPREAVSLVPTRQPEFAGFNPILNVDFGGPNEERLSRLTRIVAHMLSSVDPIIGLTFYFCDNSSTHFGRHGSMEVSSLIDGPGGERISSVVVETSTTDSRVLSLRMHTNHGNGLGFACNELLNSDVTEVRPWLSDKPNPYVQTREKCVEVFHPPIGQQITGFTAVLEAEHGSFRAFGLQCEKVEIPRATFTNEKAHPSSISAAARLSIPIGSYLIQESSNGCRAYTSANLRSVKSIRFSSGRTDSPRLPGEVSGLWFEYYDSPPSMVGQWLSESTAMSLERSESITGILIWLSNSRKSFSEKYYTGRVVFVSISTSLRTLSYPDTAPLPAEMCTILRFEENCLEELSSLVWVFNDAWDFPRVLKRPKPPRTQILYWDPIQFAETRPWRAPQPVLWVGATVTDRLVSITGYQSQGSTKYIIGMRFTYLSGASRAMGDVTSSQALEPVAFLPDEVITKITLSTDWDGVLQIMFNCSKRSANWGDDRSDDYGDGDSAQIRHVCVGASPDELAPSLTARKINHHYIDFLRWRFRSHYPNMVGDAAYCVGDLPRGQVVGLWGFLRPDQNLLIGCIFVLDQEGFASGSHGA</sequence>
<dbReference type="InterPro" id="IPR036047">
    <property type="entry name" value="F-box-like_dom_sf"/>
</dbReference>
<dbReference type="Proteomes" id="UP001610563">
    <property type="component" value="Unassembled WGS sequence"/>
</dbReference>
<dbReference type="SUPFAM" id="SSF81383">
    <property type="entry name" value="F-box domain"/>
    <property type="match status" value="1"/>
</dbReference>
<feature type="domain" description="F-box" evidence="1">
    <location>
        <begin position="215"/>
        <end position="265"/>
    </location>
</feature>
<proteinExistence type="predicted"/>
<evidence type="ECO:0000313" key="3">
    <source>
        <dbReference type="Proteomes" id="UP001610563"/>
    </source>
</evidence>
<comment type="caution">
    <text evidence="2">The sequence shown here is derived from an EMBL/GenBank/DDBJ whole genome shotgun (WGS) entry which is preliminary data.</text>
</comment>
<dbReference type="CDD" id="cd09917">
    <property type="entry name" value="F-box_SF"/>
    <property type="match status" value="1"/>
</dbReference>
<protein>
    <recommendedName>
        <fullName evidence="1">F-box domain-containing protein</fullName>
    </recommendedName>
</protein>
<gene>
    <name evidence="2" type="ORF">BJX66DRAFT_347018</name>
</gene>
<evidence type="ECO:0000259" key="1">
    <source>
        <dbReference type="PROSITE" id="PS50181"/>
    </source>
</evidence>